<proteinExistence type="predicted"/>
<dbReference type="AlphaFoldDB" id="A0A2V3ISB5"/>
<feature type="region of interest" description="Disordered" evidence="1">
    <location>
        <begin position="106"/>
        <end position="147"/>
    </location>
</feature>
<protein>
    <submittedName>
        <fullName evidence="2">Uncharacterized protein</fullName>
    </submittedName>
</protein>
<comment type="caution">
    <text evidence="2">The sequence shown here is derived from an EMBL/GenBank/DDBJ whole genome shotgun (WGS) entry which is preliminary data.</text>
</comment>
<feature type="compositionally biased region" description="Basic and acidic residues" evidence="1">
    <location>
        <begin position="192"/>
        <end position="210"/>
    </location>
</feature>
<feature type="region of interest" description="Disordered" evidence="1">
    <location>
        <begin position="185"/>
        <end position="210"/>
    </location>
</feature>
<organism evidence="2 3">
    <name type="scientific">Gracilariopsis chorda</name>
    <dbReference type="NCBI Taxonomy" id="448386"/>
    <lineage>
        <taxon>Eukaryota</taxon>
        <taxon>Rhodophyta</taxon>
        <taxon>Florideophyceae</taxon>
        <taxon>Rhodymeniophycidae</taxon>
        <taxon>Gracilariales</taxon>
        <taxon>Gracilariaceae</taxon>
        <taxon>Gracilariopsis</taxon>
    </lineage>
</organism>
<keyword evidence="3" id="KW-1185">Reference proteome</keyword>
<dbReference type="Proteomes" id="UP000247409">
    <property type="component" value="Unassembled WGS sequence"/>
</dbReference>
<reference evidence="2 3" key="1">
    <citation type="journal article" date="2018" name="Mol. Biol. Evol.">
        <title>Analysis of the draft genome of the red seaweed Gracilariopsis chorda provides insights into genome size evolution in Rhodophyta.</title>
        <authorList>
            <person name="Lee J."/>
            <person name="Yang E.C."/>
            <person name="Graf L."/>
            <person name="Yang J.H."/>
            <person name="Qiu H."/>
            <person name="Zel Zion U."/>
            <person name="Chan C.X."/>
            <person name="Stephens T.G."/>
            <person name="Weber A.P.M."/>
            <person name="Boo G.H."/>
            <person name="Boo S.M."/>
            <person name="Kim K.M."/>
            <person name="Shin Y."/>
            <person name="Jung M."/>
            <person name="Lee S.J."/>
            <person name="Yim H.S."/>
            <person name="Lee J.H."/>
            <person name="Bhattacharya D."/>
            <person name="Yoon H.S."/>
        </authorList>
    </citation>
    <scope>NUCLEOTIDE SEQUENCE [LARGE SCALE GENOMIC DNA]</scope>
    <source>
        <strain evidence="2 3">SKKU-2015</strain>
        <tissue evidence="2">Whole body</tissue>
    </source>
</reference>
<dbReference type="OrthoDB" id="45251at2759"/>
<evidence type="ECO:0000313" key="3">
    <source>
        <dbReference type="Proteomes" id="UP000247409"/>
    </source>
</evidence>
<dbReference type="EMBL" id="NBIV01000085">
    <property type="protein sequence ID" value="PXF44637.1"/>
    <property type="molecule type" value="Genomic_DNA"/>
</dbReference>
<feature type="compositionally biased region" description="Polar residues" evidence="1">
    <location>
        <begin position="119"/>
        <end position="131"/>
    </location>
</feature>
<evidence type="ECO:0000313" key="2">
    <source>
        <dbReference type="EMBL" id="PXF44637.1"/>
    </source>
</evidence>
<gene>
    <name evidence="2" type="ORF">BWQ96_05632</name>
</gene>
<accession>A0A2V3ISB5</accession>
<evidence type="ECO:0000256" key="1">
    <source>
        <dbReference type="SAM" id="MobiDB-lite"/>
    </source>
</evidence>
<name>A0A2V3ISB5_9FLOR</name>
<sequence>MFEGGSFIVLIGTGILLLRPRDFPLIARGAGRLLGATVRSLRMTKQAAEEVVAENMQHANDPNSEMGLVGRGLRDSLTKFDSLAATLKKDMSNVPISPRMLLQKGMRSMDKSTHEIGSGNASDSGQEQTRAQVDPRQSDEDAAHATHYGTRIRKSIVGGERGTSCGVDFITRSIEEAAFAKQKEQILGGEARPTKAHLDTDVGESTRSDT</sequence>